<dbReference type="AlphaFoldDB" id="A0A7C5HS75"/>
<evidence type="ECO:0000256" key="2">
    <source>
        <dbReference type="SAM" id="Coils"/>
    </source>
</evidence>
<dbReference type="InterPro" id="IPR050570">
    <property type="entry name" value="Cell_wall_metabolism_enzyme"/>
</dbReference>
<evidence type="ECO:0000313" key="4">
    <source>
        <dbReference type="EMBL" id="HHE32606.1"/>
    </source>
</evidence>
<dbReference type="PANTHER" id="PTHR21666:SF289">
    <property type="entry name" value="L-ALA--D-GLU ENDOPEPTIDASE"/>
    <property type="match status" value="1"/>
</dbReference>
<feature type="coiled-coil region" evidence="2">
    <location>
        <begin position="176"/>
        <end position="288"/>
    </location>
</feature>
<evidence type="ECO:0000256" key="1">
    <source>
        <dbReference type="ARBA" id="ARBA00022729"/>
    </source>
</evidence>
<dbReference type="InterPro" id="IPR011055">
    <property type="entry name" value="Dup_hybrid_motif"/>
</dbReference>
<dbReference type="Gene3D" id="2.70.70.10">
    <property type="entry name" value="Glucose Permease (Domain IIA)"/>
    <property type="match status" value="1"/>
</dbReference>
<dbReference type="Gene3D" id="6.10.250.3150">
    <property type="match status" value="1"/>
</dbReference>
<dbReference type="PANTHER" id="PTHR21666">
    <property type="entry name" value="PEPTIDASE-RELATED"/>
    <property type="match status" value="1"/>
</dbReference>
<reference evidence="4" key="1">
    <citation type="journal article" date="2020" name="mSystems">
        <title>Genome- and Community-Level Interaction Insights into Carbon Utilization and Element Cycling Functions of Hydrothermarchaeota in Hydrothermal Sediment.</title>
        <authorList>
            <person name="Zhou Z."/>
            <person name="Liu Y."/>
            <person name="Xu W."/>
            <person name="Pan J."/>
            <person name="Luo Z.H."/>
            <person name="Li M."/>
        </authorList>
    </citation>
    <scope>NUCLEOTIDE SEQUENCE [LARGE SCALE GENOMIC DNA]</scope>
    <source>
        <strain evidence="4">HyVt-633</strain>
    </source>
</reference>
<dbReference type="EMBL" id="DRSQ01000168">
    <property type="protein sequence ID" value="HHE32606.1"/>
    <property type="molecule type" value="Genomic_DNA"/>
</dbReference>
<dbReference type="GO" id="GO:0004222">
    <property type="term" value="F:metalloendopeptidase activity"/>
    <property type="evidence" value="ECO:0007669"/>
    <property type="project" value="TreeGrafter"/>
</dbReference>
<feature type="domain" description="M23ase beta-sheet core" evidence="3">
    <location>
        <begin position="348"/>
        <end position="440"/>
    </location>
</feature>
<keyword evidence="2" id="KW-0175">Coiled coil</keyword>
<name>A0A7C5HS75_9CHLB</name>
<keyword evidence="1" id="KW-0732">Signal</keyword>
<gene>
    <name evidence="4" type="ORF">ENL07_08285</name>
</gene>
<dbReference type="SUPFAM" id="SSF51261">
    <property type="entry name" value="Duplicated hybrid motif"/>
    <property type="match status" value="1"/>
</dbReference>
<protein>
    <submittedName>
        <fullName evidence="4">Peptidase M23</fullName>
    </submittedName>
</protein>
<proteinExistence type="predicted"/>
<organism evidence="4">
    <name type="scientific">Chlorobaculum parvum</name>
    <dbReference type="NCBI Taxonomy" id="274539"/>
    <lineage>
        <taxon>Bacteria</taxon>
        <taxon>Pseudomonadati</taxon>
        <taxon>Chlorobiota</taxon>
        <taxon>Chlorobiia</taxon>
        <taxon>Chlorobiales</taxon>
        <taxon>Chlorobiaceae</taxon>
        <taxon>Chlorobaculum</taxon>
    </lineage>
</organism>
<accession>A0A7C5HS75</accession>
<comment type="caution">
    <text evidence="4">The sequence shown here is derived from an EMBL/GenBank/DDBJ whole genome shotgun (WGS) entry which is preliminary data.</text>
</comment>
<feature type="coiled-coil region" evidence="2">
    <location>
        <begin position="39"/>
        <end position="129"/>
    </location>
</feature>
<dbReference type="Proteomes" id="UP000886058">
    <property type="component" value="Unassembled WGS sequence"/>
</dbReference>
<evidence type="ECO:0000259" key="3">
    <source>
        <dbReference type="Pfam" id="PF01551"/>
    </source>
</evidence>
<sequence>MFSGRHFPVVLFNLFCAAFFLVGALSLFPLSGHAASAEMNKIVKERKQVERTLKDLKKQLGQYRSKLKSTKKNEARSVAALKNIRKQILVYERLIKENQNLLTGLDKEIDALQQELAENRQNYQHVSSDFQRIAIAAYKRGGNRNAELIFSSHSVNDVVVRSRYVGFLSQAVSSKVGELQSSAQQMEASRARLQESYRQKQDAMKSQQVELQGYASKKKQKEKVLTSLKKDKRAYANRIAKVRRKQRLMQKKIEALIMAQQELIRKEREEALRRQRLAEERRRAAAQKSGKKVAEPPRRPVDFTEEELKKVSANFDAGSSLPWPVKNGVVVRKFGSSRDKELNIVTVSNGIDISVPAGTPVRSVTGGKVVQVAFLPTFGNVVIVRHPKSYLTVYANLTKVSVVSGDLIKSRQLLGVSAAKPEGGSIVHFEVWKGKVKQDPQKWLR</sequence>
<dbReference type="Pfam" id="PF01551">
    <property type="entry name" value="Peptidase_M23"/>
    <property type="match status" value="1"/>
</dbReference>
<dbReference type="InterPro" id="IPR016047">
    <property type="entry name" value="M23ase_b-sheet_dom"/>
</dbReference>
<dbReference type="CDD" id="cd12797">
    <property type="entry name" value="M23_peptidase"/>
    <property type="match status" value="1"/>
</dbReference>